<dbReference type="Gene3D" id="3.30.160.60">
    <property type="entry name" value="Classic Zinc Finger"/>
    <property type="match status" value="1"/>
</dbReference>
<evidence type="ECO:0000256" key="2">
    <source>
        <dbReference type="ARBA" id="ARBA00022908"/>
    </source>
</evidence>
<dbReference type="InterPro" id="IPR016177">
    <property type="entry name" value="DNA-bd_dom_sf"/>
</dbReference>
<evidence type="ECO:0000256" key="1">
    <source>
        <dbReference type="ARBA" id="ARBA00008857"/>
    </source>
</evidence>
<dbReference type="InterPro" id="IPR013762">
    <property type="entry name" value="Integrase-like_cat_sf"/>
</dbReference>
<reference evidence="7" key="1">
    <citation type="submission" date="2015-08" db="EMBL/GenBank/DDBJ databases">
        <title>Complete Genome Sequence of Azospirillum thiophilum BV-S.</title>
        <authorList>
            <person name="Fomenkov A."/>
            <person name="Vincze T."/>
            <person name="Grabovich M."/>
            <person name="Dubinina G."/>
            <person name="Orlova M."/>
            <person name="Belousova E."/>
            <person name="Roberts R.J."/>
        </authorList>
    </citation>
    <scope>NUCLEOTIDE SEQUENCE [LARGE SCALE GENOMIC DNA]</scope>
    <source>
        <strain evidence="7">BV-S</strain>
    </source>
</reference>
<keyword evidence="3" id="KW-0238">DNA-binding</keyword>
<accession>A0AAC8W4Z2</accession>
<dbReference type="PROSITE" id="PS51898">
    <property type="entry name" value="TYR_RECOMBINASE"/>
    <property type="match status" value="1"/>
</dbReference>
<dbReference type="GO" id="GO:0006310">
    <property type="term" value="P:DNA recombination"/>
    <property type="evidence" value="ECO:0007669"/>
    <property type="project" value="UniProtKB-KW"/>
</dbReference>
<dbReference type="InterPro" id="IPR015094">
    <property type="entry name" value="Integrase_lambda-typ_DNA-bd_N"/>
</dbReference>
<gene>
    <name evidence="6" type="ORF">AL072_30030</name>
</gene>
<evidence type="ECO:0000256" key="3">
    <source>
        <dbReference type="ARBA" id="ARBA00023125"/>
    </source>
</evidence>
<name>A0AAC8W4Z2_9PROT</name>
<dbReference type="Pfam" id="PF00589">
    <property type="entry name" value="Phage_integrase"/>
    <property type="match status" value="1"/>
</dbReference>
<dbReference type="PANTHER" id="PTHR30629:SF2">
    <property type="entry name" value="PROPHAGE INTEGRASE INTS-RELATED"/>
    <property type="match status" value="1"/>
</dbReference>
<organism evidence="6 7">
    <name type="scientific">Azospirillum thiophilum</name>
    <dbReference type="NCBI Taxonomy" id="528244"/>
    <lineage>
        <taxon>Bacteria</taxon>
        <taxon>Pseudomonadati</taxon>
        <taxon>Pseudomonadota</taxon>
        <taxon>Alphaproteobacteria</taxon>
        <taxon>Rhodospirillales</taxon>
        <taxon>Azospirillaceae</taxon>
        <taxon>Azospirillum</taxon>
    </lineage>
</organism>
<dbReference type="InterPro" id="IPR050808">
    <property type="entry name" value="Phage_Integrase"/>
</dbReference>
<dbReference type="InterPro" id="IPR002104">
    <property type="entry name" value="Integrase_catalytic"/>
</dbReference>
<dbReference type="InterPro" id="IPR010998">
    <property type="entry name" value="Integrase_recombinase_N"/>
</dbReference>
<comment type="similarity">
    <text evidence="1">Belongs to the 'phage' integrase family.</text>
</comment>
<feature type="domain" description="Tyr recombinase" evidence="5">
    <location>
        <begin position="178"/>
        <end position="367"/>
    </location>
</feature>
<dbReference type="EMBL" id="CP012406">
    <property type="protein sequence ID" value="ALG75178.1"/>
    <property type="molecule type" value="Genomic_DNA"/>
</dbReference>
<evidence type="ECO:0000256" key="4">
    <source>
        <dbReference type="ARBA" id="ARBA00023172"/>
    </source>
</evidence>
<dbReference type="Pfam" id="PF22022">
    <property type="entry name" value="Phage_int_M"/>
    <property type="match status" value="1"/>
</dbReference>
<keyword evidence="4" id="KW-0233">DNA recombination</keyword>
<dbReference type="SUPFAM" id="SSF54171">
    <property type="entry name" value="DNA-binding domain"/>
    <property type="match status" value="1"/>
</dbReference>
<dbReference type="GO" id="GO:0003677">
    <property type="term" value="F:DNA binding"/>
    <property type="evidence" value="ECO:0007669"/>
    <property type="project" value="UniProtKB-KW"/>
</dbReference>
<keyword evidence="2" id="KW-0229">DNA integration</keyword>
<dbReference type="Gene3D" id="1.10.443.10">
    <property type="entry name" value="Intergrase catalytic core"/>
    <property type="match status" value="1"/>
</dbReference>
<reference evidence="6 7" key="2">
    <citation type="journal article" date="2016" name="Genome Announc.">
        <title>Complete Genome Sequence of a Strain of Azospirillum thiophilum Isolated from a Sulfide Spring.</title>
        <authorList>
            <person name="Fomenkov A."/>
            <person name="Vincze T."/>
            <person name="Grabovich M."/>
            <person name="Anton B.P."/>
            <person name="Dubinina G."/>
            <person name="Orlova M."/>
            <person name="Belousova E."/>
            <person name="Roberts R.J."/>
        </authorList>
    </citation>
    <scope>NUCLEOTIDE SEQUENCE [LARGE SCALE GENOMIC DNA]</scope>
    <source>
        <strain evidence="6 7">BV-S</strain>
    </source>
</reference>
<dbReference type="InterPro" id="IPR053876">
    <property type="entry name" value="Phage_int_M"/>
</dbReference>
<dbReference type="AlphaFoldDB" id="A0AAC8W4Z2"/>
<dbReference type="KEGG" id="ati:AL072_30030"/>
<proteinExistence type="inferred from homology"/>
<keyword evidence="7" id="KW-1185">Reference proteome</keyword>
<dbReference type="Proteomes" id="UP000069935">
    <property type="component" value="Chromosome 6"/>
</dbReference>
<evidence type="ECO:0000313" key="7">
    <source>
        <dbReference type="Proteomes" id="UP000069935"/>
    </source>
</evidence>
<protein>
    <recommendedName>
        <fullName evidence="5">Tyr recombinase domain-containing protein</fullName>
    </recommendedName>
</protein>
<dbReference type="Pfam" id="PF09003">
    <property type="entry name" value="Arm-DNA-bind_1"/>
    <property type="match status" value="1"/>
</dbReference>
<dbReference type="PANTHER" id="PTHR30629">
    <property type="entry name" value="PROPHAGE INTEGRASE"/>
    <property type="match status" value="1"/>
</dbReference>
<sequence length="368" mass="41495">MGRRRSRATRGLPANLYERNGYFSWRDPQTGKEHGLGRDRKSAVDQAIEANHVVDGLRVKRRLVDRITGGKDSSVDAFCDLFSGVLDTRYATNRIRKNTYDASTRYLRTVRTAWEGKRVEALTTRDVADFLAGWEERGKMRMAKAMRGFLLDFFGVAVSKGWTQINPATATKAAHAEVQRARLTLEDFQAIHAVALRDYSAWLARAMELALVTGQRREEIATLGPRDVRDGKLWVIPAKTEKHGVRICIPLELRLQAMGWSVGDVIARCRDNVLSKHFIHHATFAGRAKPGDRVRPHTITAWFAEARDKTGRTWDGTPPSFHEIRSLAARLYDAQGINAQALLGHKSPDMTALYRDVRGAEWTEVKCS</sequence>
<dbReference type="GO" id="GO:0008907">
    <property type="term" value="F:integrase activity"/>
    <property type="evidence" value="ECO:0007669"/>
    <property type="project" value="InterPro"/>
</dbReference>
<dbReference type="InterPro" id="IPR011010">
    <property type="entry name" value="DNA_brk_join_enz"/>
</dbReference>
<evidence type="ECO:0000313" key="6">
    <source>
        <dbReference type="EMBL" id="ALG75178.1"/>
    </source>
</evidence>
<dbReference type="Gene3D" id="1.10.150.130">
    <property type="match status" value="1"/>
</dbReference>
<dbReference type="SUPFAM" id="SSF56349">
    <property type="entry name" value="DNA breaking-rejoining enzymes"/>
    <property type="match status" value="1"/>
</dbReference>
<evidence type="ECO:0000259" key="5">
    <source>
        <dbReference type="PROSITE" id="PS51898"/>
    </source>
</evidence>